<organism evidence="1 2">
    <name type="scientific">Kineobactrum salinum</name>
    <dbReference type="NCBI Taxonomy" id="2708301"/>
    <lineage>
        <taxon>Bacteria</taxon>
        <taxon>Pseudomonadati</taxon>
        <taxon>Pseudomonadota</taxon>
        <taxon>Gammaproteobacteria</taxon>
        <taxon>Cellvibrionales</taxon>
        <taxon>Halieaceae</taxon>
        <taxon>Kineobactrum</taxon>
    </lineage>
</organism>
<dbReference type="EMBL" id="CP048711">
    <property type="protein sequence ID" value="QIB67264.1"/>
    <property type="molecule type" value="Genomic_DNA"/>
</dbReference>
<dbReference type="AlphaFoldDB" id="A0A6C0UB82"/>
<sequence>MQLALAAAGSTVRLEKLHIAGPELILEAAATDDEDSGPEPLVLPELFLPVALVIEDLRLQQPRWRFGELEHQHESLSLRGSWEGGSCS</sequence>
<evidence type="ECO:0000313" key="2">
    <source>
        <dbReference type="Proteomes" id="UP000477680"/>
    </source>
</evidence>
<gene>
    <name evidence="1" type="ORF">G3T16_19520</name>
</gene>
<proteinExistence type="predicted"/>
<name>A0A6C0UB82_9GAMM</name>
<protein>
    <submittedName>
        <fullName evidence="1">Uncharacterized protein</fullName>
    </submittedName>
</protein>
<accession>A0A6C0UB82</accession>
<keyword evidence="2" id="KW-1185">Reference proteome</keyword>
<dbReference type="RefSeq" id="WP_163496691.1">
    <property type="nucleotide sequence ID" value="NZ_CP048711.1"/>
</dbReference>
<dbReference type="KEGG" id="kim:G3T16_19520"/>
<dbReference type="Proteomes" id="UP000477680">
    <property type="component" value="Chromosome"/>
</dbReference>
<evidence type="ECO:0000313" key="1">
    <source>
        <dbReference type="EMBL" id="QIB67264.1"/>
    </source>
</evidence>
<reference evidence="1 2" key="1">
    <citation type="submission" date="2020-02" db="EMBL/GenBank/DDBJ databases">
        <title>Genome sequencing for Kineobactrum sp. M2.</title>
        <authorList>
            <person name="Park S.-J."/>
        </authorList>
    </citation>
    <scope>NUCLEOTIDE SEQUENCE [LARGE SCALE GENOMIC DNA]</scope>
    <source>
        <strain evidence="1 2">M2</strain>
    </source>
</reference>